<organism evidence="2 3">
    <name type="scientific">Oryza meyeriana var. granulata</name>
    <dbReference type="NCBI Taxonomy" id="110450"/>
    <lineage>
        <taxon>Eukaryota</taxon>
        <taxon>Viridiplantae</taxon>
        <taxon>Streptophyta</taxon>
        <taxon>Embryophyta</taxon>
        <taxon>Tracheophyta</taxon>
        <taxon>Spermatophyta</taxon>
        <taxon>Magnoliopsida</taxon>
        <taxon>Liliopsida</taxon>
        <taxon>Poales</taxon>
        <taxon>Poaceae</taxon>
        <taxon>BOP clade</taxon>
        <taxon>Oryzoideae</taxon>
        <taxon>Oryzeae</taxon>
        <taxon>Oryzinae</taxon>
        <taxon>Oryza</taxon>
        <taxon>Oryza meyeriana</taxon>
    </lineage>
</organism>
<feature type="compositionally biased region" description="Polar residues" evidence="1">
    <location>
        <begin position="40"/>
        <end position="50"/>
    </location>
</feature>
<gene>
    <name evidence="2" type="ORF">E2562_018751</name>
</gene>
<sequence length="60" mass="6541">MADGWADKVAVPAGDSRMDSSVYYLRGADPMASKLGHLCGSSSQHQWSSKKTIEINRKKS</sequence>
<dbReference type="Proteomes" id="UP000479710">
    <property type="component" value="Unassembled WGS sequence"/>
</dbReference>
<accession>A0A6G1EMV2</accession>
<name>A0A6G1EMV2_9ORYZ</name>
<keyword evidence="3" id="KW-1185">Reference proteome</keyword>
<feature type="compositionally biased region" description="Basic and acidic residues" evidence="1">
    <location>
        <begin position="51"/>
        <end position="60"/>
    </location>
</feature>
<feature type="region of interest" description="Disordered" evidence="1">
    <location>
        <begin position="40"/>
        <end position="60"/>
    </location>
</feature>
<evidence type="ECO:0000313" key="3">
    <source>
        <dbReference type="Proteomes" id="UP000479710"/>
    </source>
</evidence>
<dbReference type="AlphaFoldDB" id="A0A6G1EMV2"/>
<evidence type="ECO:0000256" key="1">
    <source>
        <dbReference type="SAM" id="MobiDB-lite"/>
    </source>
</evidence>
<proteinExistence type="predicted"/>
<evidence type="ECO:0000313" key="2">
    <source>
        <dbReference type="EMBL" id="KAF0925952.1"/>
    </source>
</evidence>
<reference evidence="2 3" key="1">
    <citation type="submission" date="2019-11" db="EMBL/GenBank/DDBJ databases">
        <title>Whole genome sequence of Oryza granulata.</title>
        <authorList>
            <person name="Li W."/>
        </authorList>
    </citation>
    <scope>NUCLEOTIDE SEQUENCE [LARGE SCALE GENOMIC DNA]</scope>
    <source>
        <strain evidence="3">cv. Menghai</strain>
        <tissue evidence="2">Leaf</tissue>
    </source>
</reference>
<protein>
    <submittedName>
        <fullName evidence="2">Uncharacterized protein</fullName>
    </submittedName>
</protein>
<dbReference type="EMBL" id="SPHZ02000003">
    <property type="protein sequence ID" value="KAF0925952.1"/>
    <property type="molecule type" value="Genomic_DNA"/>
</dbReference>
<comment type="caution">
    <text evidence="2">The sequence shown here is derived from an EMBL/GenBank/DDBJ whole genome shotgun (WGS) entry which is preliminary data.</text>
</comment>